<dbReference type="GeneID" id="108738211"/>
<proteinExistence type="predicted"/>
<reference evidence="4" key="1">
    <citation type="submission" date="2025-08" db="UniProtKB">
        <authorList>
            <consortium name="RefSeq"/>
        </authorList>
    </citation>
    <scope>IDENTIFICATION</scope>
    <source>
        <tissue evidence="4">Entire body</tissue>
    </source>
</reference>
<evidence type="ECO:0000313" key="4">
    <source>
        <dbReference type="RefSeq" id="XP_018327007.1"/>
    </source>
</evidence>
<protein>
    <submittedName>
        <fullName evidence="4">Uncharacterized protein LOC108738211</fullName>
    </submittedName>
</protein>
<feature type="domain" description="DUF4773" evidence="2">
    <location>
        <begin position="74"/>
        <end position="192"/>
    </location>
</feature>
<sequence>MKILLFLLALCYLQVHHAHVRSKLNFDIITGSTYYDLSSRLPLPVKSIENNLQISSDFYKTGLVRRVGFRRNGCTCQTLTCGCCVGFNFPQFNFNREGCMNFTYNPNEFSITSTMLFNGNSVFTNTISAKNPPPACIPVPIPYLPSVDFCVRLFDIHTPGQNLHMCVDFETRIQRATVLVLHFDCIRMGNDGVALVKPGATLSPSTSTDSQIDSDVFDEITEVKVKKNLGSSKL</sequence>
<dbReference type="OrthoDB" id="5952164at2759"/>
<feature type="signal peptide" evidence="1">
    <location>
        <begin position="1"/>
        <end position="18"/>
    </location>
</feature>
<accession>A0A1W4X2K0</accession>
<dbReference type="InterPro" id="IPR031941">
    <property type="entry name" value="DUF4773"/>
</dbReference>
<keyword evidence="1" id="KW-0732">Signal</keyword>
<dbReference type="PANTHER" id="PTHR36299:SF1">
    <property type="entry name" value="DUF4773 DOMAIN-CONTAINING PROTEIN"/>
    <property type="match status" value="1"/>
</dbReference>
<evidence type="ECO:0000256" key="1">
    <source>
        <dbReference type="SAM" id="SignalP"/>
    </source>
</evidence>
<dbReference type="AlphaFoldDB" id="A0A1W4X2K0"/>
<feature type="chain" id="PRO_5010731912" evidence="1">
    <location>
        <begin position="19"/>
        <end position="234"/>
    </location>
</feature>
<dbReference type="Pfam" id="PF15998">
    <property type="entry name" value="DUF4773"/>
    <property type="match status" value="1"/>
</dbReference>
<gene>
    <name evidence="4" type="primary">LOC108738211</name>
</gene>
<name>A0A1W4X2K0_AGRPL</name>
<organism evidence="3 4">
    <name type="scientific">Agrilus planipennis</name>
    <name type="common">Emerald ash borer</name>
    <name type="synonym">Agrilus marcopoli</name>
    <dbReference type="NCBI Taxonomy" id="224129"/>
    <lineage>
        <taxon>Eukaryota</taxon>
        <taxon>Metazoa</taxon>
        <taxon>Ecdysozoa</taxon>
        <taxon>Arthropoda</taxon>
        <taxon>Hexapoda</taxon>
        <taxon>Insecta</taxon>
        <taxon>Pterygota</taxon>
        <taxon>Neoptera</taxon>
        <taxon>Endopterygota</taxon>
        <taxon>Coleoptera</taxon>
        <taxon>Polyphaga</taxon>
        <taxon>Elateriformia</taxon>
        <taxon>Buprestoidea</taxon>
        <taxon>Buprestidae</taxon>
        <taxon>Agrilinae</taxon>
        <taxon>Agrilus</taxon>
    </lineage>
</organism>
<evidence type="ECO:0000259" key="2">
    <source>
        <dbReference type="Pfam" id="PF15998"/>
    </source>
</evidence>
<evidence type="ECO:0000313" key="3">
    <source>
        <dbReference type="Proteomes" id="UP000192223"/>
    </source>
</evidence>
<dbReference type="KEGG" id="apln:108738211"/>
<dbReference type="PANTHER" id="PTHR36299">
    <property type="entry name" value="AGAP008005-PA"/>
    <property type="match status" value="1"/>
</dbReference>
<dbReference type="Proteomes" id="UP000192223">
    <property type="component" value="Unplaced"/>
</dbReference>
<dbReference type="RefSeq" id="XP_018327007.1">
    <property type="nucleotide sequence ID" value="XM_018471505.2"/>
</dbReference>
<keyword evidence="3" id="KW-1185">Reference proteome</keyword>
<dbReference type="InParanoid" id="A0A1W4X2K0"/>